<sequence>MTQHHHTSDETTASSTATASQPFVQQVRAEVADLVDRTHEWGDAHTDSALDVLTTRLAAQLAEHPDQIDHLLRALREEPEGSTLHGVLRALAVPWPPLALAAPDRFRSHPAVRATESSMPIAPAAALPMLDALTGLDERLMAHEDLSWLGGRPLALGLTEWPRTAAGAPLTHLFTAHLTTLSPWREIGFPTPGVLQVFHDLVSTGDPAQAQARENGAWLVRFVRDADLPSNLAVTPVLEWPRDVDVADRVAPVPTSPHLVATVPHPLSPGDVTQEERDRHGRVVDLLEWWTRVTNAINAPEREHGEDPFLDPDRAPLPSTTRIGGFPAAPADAQHDAMLAQALPLGPEDSYVLLADVNPAELTDQRWFHGGHLQVWIRSMDLALGRLEKAWCVIRTDA</sequence>
<protein>
    <submittedName>
        <fullName evidence="2">DUF1963 domain-containing protein</fullName>
    </submittedName>
</protein>
<keyword evidence="3" id="KW-1185">Reference proteome</keyword>
<dbReference type="EMBL" id="JBHSQI010000005">
    <property type="protein sequence ID" value="MFC6154102.1"/>
    <property type="molecule type" value="Genomic_DNA"/>
</dbReference>
<comment type="caution">
    <text evidence="2">The sequence shown here is derived from an EMBL/GenBank/DDBJ whole genome shotgun (WGS) entry which is preliminary data.</text>
</comment>
<proteinExistence type="predicted"/>
<reference evidence="3" key="1">
    <citation type="journal article" date="2019" name="Int. J. Syst. Evol. Microbiol.">
        <title>The Global Catalogue of Microorganisms (GCM) 10K type strain sequencing project: providing services to taxonomists for standard genome sequencing and annotation.</title>
        <authorList>
            <consortium name="The Broad Institute Genomics Platform"/>
            <consortium name="The Broad Institute Genome Sequencing Center for Infectious Disease"/>
            <person name="Wu L."/>
            <person name="Ma J."/>
        </authorList>
    </citation>
    <scope>NUCLEOTIDE SEQUENCE [LARGE SCALE GENOMIC DNA]</scope>
    <source>
        <strain evidence="3">DFY28</strain>
    </source>
</reference>
<gene>
    <name evidence="2" type="ORF">ACFPWU_10585</name>
</gene>
<dbReference type="RefSeq" id="WP_128221698.1">
    <property type="nucleotide sequence ID" value="NZ_CP034929.1"/>
</dbReference>
<evidence type="ECO:0000256" key="1">
    <source>
        <dbReference type="SAM" id="MobiDB-lite"/>
    </source>
</evidence>
<organism evidence="2 3">
    <name type="scientific">Nocardioides yefusunii</name>
    <dbReference type="NCBI Taxonomy" id="2500546"/>
    <lineage>
        <taxon>Bacteria</taxon>
        <taxon>Bacillati</taxon>
        <taxon>Actinomycetota</taxon>
        <taxon>Actinomycetes</taxon>
        <taxon>Propionibacteriales</taxon>
        <taxon>Nocardioidaceae</taxon>
        <taxon>Nocardioides</taxon>
    </lineage>
</organism>
<accession>A0ABW1QX38</accession>
<feature type="region of interest" description="Disordered" evidence="1">
    <location>
        <begin position="1"/>
        <end position="23"/>
    </location>
</feature>
<dbReference type="InterPro" id="IPR035948">
    <property type="entry name" value="YwqG-like_sf"/>
</dbReference>
<feature type="compositionally biased region" description="Low complexity" evidence="1">
    <location>
        <begin position="11"/>
        <end position="20"/>
    </location>
</feature>
<dbReference type="SUPFAM" id="SSF103032">
    <property type="entry name" value="Hypothetical protein YwqG"/>
    <property type="match status" value="1"/>
</dbReference>
<dbReference type="Gene3D" id="2.30.320.10">
    <property type="entry name" value="YwqG-like"/>
    <property type="match status" value="1"/>
</dbReference>
<dbReference type="Pfam" id="PF09234">
    <property type="entry name" value="DUF1963"/>
    <property type="match status" value="1"/>
</dbReference>
<evidence type="ECO:0000313" key="3">
    <source>
        <dbReference type="Proteomes" id="UP001596098"/>
    </source>
</evidence>
<dbReference type="Proteomes" id="UP001596098">
    <property type="component" value="Unassembled WGS sequence"/>
</dbReference>
<dbReference type="InterPro" id="IPR015315">
    <property type="entry name" value="DUF1963"/>
</dbReference>
<feature type="region of interest" description="Disordered" evidence="1">
    <location>
        <begin position="257"/>
        <end position="277"/>
    </location>
</feature>
<evidence type="ECO:0000313" key="2">
    <source>
        <dbReference type="EMBL" id="MFC6154102.1"/>
    </source>
</evidence>
<name>A0ABW1QX38_9ACTN</name>